<feature type="region of interest" description="Disordered" evidence="1">
    <location>
        <begin position="52"/>
        <end position="72"/>
    </location>
</feature>
<dbReference type="PIRSF" id="PIRSF032131">
    <property type="entry name" value="UCP032131"/>
    <property type="match status" value="1"/>
</dbReference>
<evidence type="ECO:0000313" key="2">
    <source>
        <dbReference type="EMBL" id="TCM88132.1"/>
    </source>
</evidence>
<dbReference type="AlphaFoldDB" id="A0A4R1Z374"/>
<name>A0A4R1Z374_9RHOB</name>
<keyword evidence="3" id="KW-1185">Reference proteome</keyword>
<protein>
    <recommendedName>
        <fullName evidence="4">DUF1178 family protein</fullName>
    </recommendedName>
</protein>
<proteinExistence type="predicted"/>
<dbReference type="RefSeq" id="WP_132693139.1">
    <property type="nucleotide sequence ID" value="NZ_SLVM01000001.1"/>
</dbReference>
<dbReference type="Pfam" id="PF06676">
    <property type="entry name" value="DUF1178"/>
    <property type="match status" value="1"/>
</dbReference>
<comment type="caution">
    <text evidence="2">The sequence shown here is derived from an EMBL/GenBank/DDBJ whole genome shotgun (WGS) entry which is preliminary data.</text>
</comment>
<evidence type="ECO:0000256" key="1">
    <source>
        <dbReference type="SAM" id="MobiDB-lite"/>
    </source>
</evidence>
<dbReference type="EMBL" id="SLVM01000001">
    <property type="protein sequence ID" value="TCM88132.1"/>
    <property type="molecule type" value="Genomic_DNA"/>
</dbReference>
<evidence type="ECO:0008006" key="4">
    <source>
        <dbReference type="Google" id="ProtNLM"/>
    </source>
</evidence>
<organism evidence="2 3">
    <name type="scientific">Rhodovulum steppense</name>
    <dbReference type="NCBI Taxonomy" id="540251"/>
    <lineage>
        <taxon>Bacteria</taxon>
        <taxon>Pseudomonadati</taxon>
        <taxon>Pseudomonadota</taxon>
        <taxon>Alphaproteobacteria</taxon>
        <taxon>Rhodobacterales</taxon>
        <taxon>Paracoccaceae</taxon>
        <taxon>Rhodovulum</taxon>
    </lineage>
</organism>
<evidence type="ECO:0000313" key="3">
    <source>
        <dbReference type="Proteomes" id="UP000295277"/>
    </source>
</evidence>
<reference evidence="2 3" key="1">
    <citation type="submission" date="2019-03" db="EMBL/GenBank/DDBJ databases">
        <title>Genomic Encyclopedia of Type Strains, Phase IV (KMG-IV): sequencing the most valuable type-strain genomes for metagenomic binning, comparative biology and taxonomic classification.</title>
        <authorList>
            <person name="Goeker M."/>
        </authorList>
    </citation>
    <scope>NUCLEOTIDE SEQUENCE [LARGE SCALE GENOMIC DNA]</scope>
    <source>
        <strain evidence="2 3">DSM 21153</strain>
    </source>
</reference>
<accession>A0A4R1Z374</accession>
<dbReference type="Proteomes" id="UP000295277">
    <property type="component" value="Unassembled WGS sequence"/>
</dbReference>
<gene>
    <name evidence="2" type="ORF">EV216_101143</name>
</gene>
<dbReference type="InterPro" id="IPR009562">
    <property type="entry name" value="DUF1178"/>
</dbReference>
<dbReference type="OrthoDB" id="9799894at2"/>
<sequence length="140" mass="15140">MIRYSLDCAEGHRFESWFQSADAFDKLHAAGLVACAICGGSDVAKGLMAPAVAPDRAPPARPLSQPASPAEQALAELRRRIEAESEDVGLRFVKEARDMHDGLTPRRAIRGEARLDEAKKLIEEGVPIAPLPFVPGRKAN</sequence>